<reference evidence="6" key="1">
    <citation type="submission" date="2021-01" db="EMBL/GenBank/DDBJ databases">
        <title>Caligus Genome Assembly.</title>
        <authorList>
            <person name="Gallardo-Escarate C."/>
        </authorList>
    </citation>
    <scope>NUCLEOTIDE SEQUENCE [LARGE SCALE GENOMIC DNA]</scope>
</reference>
<dbReference type="GO" id="GO:0043027">
    <property type="term" value="F:cysteine-type endopeptidase inhibitor activity involved in apoptotic process"/>
    <property type="evidence" value="ECO:0007669"/>
    <property type="project" value="TreeGrafter"/>
</dbReference>
<dbReference type="GO" id="GO:0005634">
    <property type="term" value="C:nucleus"/>
    <property type="evidence" value="ECO:0007669"/>
    <property type="project" value="TreeGrafter"/>
</dbReference>
<dbReference type="FunFam" id="3.30.40.10:FF:000184">
    <property type="entry name" value="Baculoviral IAP repeat containing 2"/>
    <property type="match status" value="1"/>
</dbReference>
<sequence length="61" mass="6877">LESENRMLKELRICKICMDNEMGVVFLPCGHFISCTSCAPALQDCPYCRTPIKGTVKTYMS</sequence>
<dbReference type="GO" id="GO:0031398">
    <property type="term" value="P:positive regulation of protein ubiquitination"/>
    <property type="evidence" value="ECO:0007669"/>
    <property type="project" value="TreeGrafter"/>
</dbReference>
<dbReference type="Gene3D" id="3.30.40.10">
    <property type="entry name" value="Zinc/RING finger domain, C3HC4 (zinc finger)"/>
    <property type="match status" value="1"/>
</dbReference>
<organism evidence="5 6">
    <name type="scientific">Caligus rogercresseyi</name>
    <name type="common">Sea louse</name>
    <dbReference type="NCBI Taxonomy" id="217165"/>
    <lineage>
        <taxon>Eukaryota</taxon>
        <taxon>Metazoa</taxon>
        <taxon>Ecdysozoa</taxon>
        <taxon>Arthropoda</taxon>
        <taxon>Crustacea</taxon>
        <taxon>Multicrustacea</taxon>
        <taxon>Hexanauplia</taxon>
        <taxon>Copepoda</taxon>
        <taxon>Siphonostomatoida</taxon>
        <taxon>Caligidae</taxon>
        <taxon>Caligus</taxon>
    </lineage>
</organism>
<dbReference type="AlphaFoldDB" id="A0A7T8HIT1"/>
<dbReference type="SUPFAM" id="SSF57850">
    <property type="entry name" value="RING/U-box"/>
    <property type="match status" value="1"/>
</dbReference>
<dbReference type="GO" id="GO:0008270">
    <property type="term" value="F:zinc ion binding"/>
    <property type="evidence" value="ECO:0007669"/>
    <property type="project" value="UniProtKB-KW"/>
</dbReference>
<keyword evidence="1 3" id="KW-0863">Zinc-finger</keyword>
<dbReference type="GO" id="GO:0005737">
    <property type="term" value="C:cytoplasm"/>
    <property type="evidence" value="ECO:0007669"/>
    <property type="project" value="TreeGrafter"/>
</dbReference>
<dbReference type="GO" id="GO:0051726">
    <property type="term" value="P:regulation of cell cycle"/>
    <property type="evidence" value="ECO:0007669"/>
    <property type="project" value="TreeGrafter"/>
</dbReference>
<dbReference type="PROSITE" id="PS50089">
    <property type="entry name" value="ZF_RING_2"/>
    <property type="match status" value="1"/>
</dbReference>
<evidence type="ECO:0000256" key="1">
    <source>
        <dbReference type="ARBA" id="ARBA00022771"/>
    </source>
</evidence>
<dbReference type="GO" id="GO:0043066">
    <property type="term" value="P:negative regulation of apoptotic process"/>
    <property type="evidence" value="ECO:0007669"/>
    <property type="project" value="TreeGrafter"/>
</dbReference>
<dbReference type="PANTHER" id="PTHR10044:SF139">
    <property type="entry name" value="DEATH-ASSOCIATED INHIBITOR OF APOPTOSIS 2"/>
    <property type="match status" value="1"/>
</dbReference>
<gene>
    <name evidence="5" type="ORF">FKW44_012015</name>
</gene>
<protein>
    <submittedName>
        <fullName evidence="5">Inhibitor of apoptosis 2</fullName>
    </submittedName>
</protein>
<evidence type="ECO:0000313" key="5">
    <source>
        <dbReference type="EMBL" id="QQP50867.1"/>
    </source>
</evidence>
<keyword evidence="1 3" id="KW-0479">Metal-binding</keyword>
<dbReference type="OrthoDB" id="6338837at2759"/>
<dbReference type="GO" id="GO:0004869">
    <property type="term" value="F:cysteine-type endopeptidase inhibitor activity"/>
    <property type="evidence" value="ECO:0007669"/>
    <property type="project" value="UniProtKB-ARBA"/>
</dbReference>
<dbReference type="EMBL" id="CP045896">
    <property type="protein sequence ID" value="QQP50867.1"/>
    <property type="molecule type" value="Genomic_DNA"/>
</dbReference>
<name>A0A7T8HIT1_CALRO</name>
<evidence type="ECO:0000256" key="2">
    <source>
        <dbReference type="ARBA" id="ARBA00022833"/>
    </source>
</evidence>
<dbReference type="Pfam" id="PF13920">
    <property type="entry name" value="zf-C3HC4_3"/>
    <property type="match status" value="1"/>
</dbReference>
<accession>A0A7T8HIT1</accession>
<feature type="domain" description="RING-type" evidence="4">
    <location>
        <begin position="14"/>
        <end position="49"/>
    </location>
</feature>
<evidence type="ECO:0000313" key="6">
    <source>
        <dbReference type="Proteomes" id="UP000595437"/>
    </source>
</evidence>
<dbReference type="InterPro" id="IPR001841">
    <property type="entry name" value="Znf_RING"/>
</dbReference>
<dbReference type="InterPro" id="IPR050784">
    <property type="entry name" value="IAP"/>
</dbReference>
<keyword evidence="2" id="KW-0862">Zinc</keyword>
<dbReference type="SMART" id="SM00184">
    <property type="entry name" value="RING"/>
    <property type="match status" value="1"/>
</dbReference>
<proteinExistence type="predicted"/>
<evidence type="ECO:0000256" key="3">
    <source>
        <dbReference type="PROSITE-ProRule" id="PRU00175"/>
    </source>
</evidence>
<feature type="non-terminal residue" evidence="5">
    <location>
        <position position="1"/>
    </location>
</feature>
<dbReference type="PANTHER" id="PTHR10044">
    <property type="entry name" value="INHIBITOR OF APOPTOSIS"/>
    <property type="match status" value="1"/>
</dbReference>
<dbReference type="Proteomes" id="UP000595437">
    <property type="component" value="Chromosome 7"/>
</dbReference>
<evidence type="ECO:0000259" key="4">
    <source>
        <dbReference type="PROSITE" id="PS50089"/>
    </source>
</evidence>
<dbReference type="GO" id="GO:0061630">
    <property type="term" value="F:ubiquitin protein ligase activity"/>
    <property type="evidence" value="ECO:0007669"/>
    <property type="project" value="TreeGrafter"/>
</dbReference>
<keyword evidence="6" id="KW-1185">Reference proteome</keyword>
<dbReference type="InterPro" id="IPR013083">
    <property type="entry name" value="Znf_RING/FYVE/PHD"/>
</dbReference>